<keyword evidence="5" id="KW-1185">Reference proteome</keyword>
<accession>A0A834UCS0</accession>
<protein>
    <recommendedName>
        <fullName evidence="3">Glucose-methanol-choline oxidoreductase C-terminal domain-containing protein</fullName>
    </recommendedName>
</protein>
<dbReference type="InterPro" id="IPR036188">
    <property type="entry name" value="FAD/NAD-bd_sf"/>
</dbReference>
<evidence type="ECO:0000259" key="3">
    <source>
        <dbReference type="Pfam" id="PF05199"/>
    </source>
</evidence>
<dbReference type="EMBL" id="JACSDY010000003">
    <property type="protein sequence ID" value="KAF7431584.1"/>
    <property type="molecule type" value="Genomic_DNA"/>
</dbReference>
<dbReference type="GO" id="GO:0016614">
    <property type="term" value="F:oxidoreductase activity, acting on CH-OH group of donors"/>
    <property type="evidence" value="ECO:0007669"/>
    <property type="project" value="InterPro"/>
</dbReference>
<evidence type="ECO:0000256" key="1">
    <source>
        <dbReference type="ARBA" id="ARBA00010790"/>
    </source>
</evidence>
<proteinExistence type="inferred from homology"/>
<dbReference type="PANTHER" id="PTHR11552">
    <property type="entry name" value="GLUCOSE-METHANOL-CHOLINE GMC OXIDOREDUCTASE"/>
    <property type="match status" value="1"/>
</dbReference>
<organism evidence="4 5">
    <name type="scientific">Vespula pensylvanica</name>
    <name type="common">Western yellow jacket</name>
    <name type="synonym">Wasp</name>
    <dbReference type="NCBI Taxonomy" id="30213"/>
    <lineage>
        <taxon>Eukaryota</taxon>
        <taxon>Metazoa</taxon>
        <taxon>Ecdysozoa</taxon>
        <taxon>Arthropoda</taxon>
        <taxon>Hexapoda</taxon>
        <taxon>Insecta</taxon>
        <taxon>Pterygota</taxon>
        <taxon>Neoptera</taxon>
        <taxon>Endopterygota</taxon>
        <taxon>Hymenoptera</taxon>
        <taxon>Apocrita</taxon>
        <taxon>Aculeata</taxon>
        <taxon>Vespoidea</taxon>
        <taxon>Vespidae</taxon>
        <taxon>Vespinae</taxon>
        <taxon>Vespula</taxon>
    </lineage>
</organism>
<dbReference type="AlphaFoldDB" id="A0A834UCS0"/>
<dbReference type="Gene3D" id="3.50.50.60">
    <property type="entry name" value="FAD/NAD(P)-binding domain"/>
    <property type="match status" value="2"/>
</dbReference>
<evidence type="ECO:0000256" key="2">
    <source>
        <dbReference type="SAM" id="Phobius"/>
    </source>
</evidence>
<comment type="similarity">
    <text evidence="1">Belongs to the GMC oxidoreductase family.</text>
</comment>
<reference evidence="4" key="1">
    <citation type="journal article" date="2020" name="G3 (Bethesda)">
        <title>High-Quality Assemblies for Three Invasive Social Wasps from the &lt;i&gt;Vespula&lt;/i&gt; Genus.</title>
        <authorList>
            <person name="Harrop T.W.R."/>
            <person name="Guhlin J."/>
            <person name="McLaughlin G.M."/>
            <person name="Permina E."/>
            <person name="Stockwell P."/>
            <person name="Gilligan J."/>
            <person name="Le Lec M.F."/>
            <person name="Gruber M.A.M."/>
            <person name="Quinn O."/>
            <person name="Lovegrove M."/>
            <person name="Duncan E.J."/>
            <person name="Remnant E.J."/>
            <person name="Van Eeckhoven J."/>
            <person name="Graham B."/>
            <person name="Knapp R.A."/>
            <person name="Langford K.W."/>
            <person name="Kronenberg Z."/>
            <person name="Press M.O."/>
            <person name="Eacker S.M."/>
            <person name="Wilson-Rankin E.E."/>
            <person name="Purcell J."/>
            <person name="Lester P.J."/>
            <person name="Dearden P.K."/>
        </authorList>
    </citation>
    <scope>NUCLEOTIDE SEQUENCE</scope>
    <source>
        <strain evidence="4">Volc-1</strain>
    </source>
</reference>
<comment type="caution">
    <text evidence="4">The sequence shown here is derived from an EMBL/GenBank/DDBJ whole genome shotgun (WGS) entry which is preliminary data.</text>
</comment>
<gene>
    <name evidence="4" type="ORF">H0235_004508</name>
</gene>
<evidence type="ECO:0000313" key="4">
    <source>
        <dbReference type="EMBL" id="KAF7431584.1"/>
    </source>
</evidence>
<dbReference type="InterPro" id="IPR007867">
    <property type="entry name" value="GMC_OxRtase_C"/>
</dbReference>
<dbReference type="Gene3D" id="3.30.560.10">
    <property type="entry name" value="Glucose Oxidase, domain 3"/>
    <property type="match status" value="1"/>
</dbReference>
<keyword evidence="2" id="KW-0812">Transmembrane</keyword>
<dbReference type="PANTHER" id="PTHR11552:SF226">
    <property type="entry name" value="RE28171P"/>
    <property type="match status" value="1"/>
</dbReference>
<feature type="domain" description="Glucose-methanol-choline oxidoreductase C-terminal" evidence="3">
    <location>
        <begin position="145"/>
        <end position="281"/>
    </location>
</feature>
<dbReference type="GO" id="GO:0050660">
    <property type="term" value="F:flavin adenine dinucleotide binding"/>
    <property type="evidence" value="ECO:0007669"/>
    <property type="project" value="InterPro"/>
</dbReference>
<dbReference type="SUPFAM" id="SSF51905">
    <property type="entry name" value="FAD/NAD(P)-binding domain"/>
    <property type="match status" value="1"/>
</dbReference>
<evidence type="ECO:0000313" key="5">
    <source>
        <dbReference type="Proteomes" id="UP000600918"/>
    </source>
</evidence>
<feature type="transmembrane region" description="Helical" evidence="2">
    <location>
        <begin position="6"/>
        <end position="24"/>
    </location>
</feature>
<dbReference type="Proteomes" id="UP000600918">
    <property type="component" value="Unassembled WGS sequence"/>
</dbReference>
<sequence length="559" mass="62767">MIENLIALILTSAITVGLIPFMVIRTSSSKYNEMYPESSLRNVRELNPIYDFIVVGGGSTGAVVPSRLSEVSNWSVLLLEAGDNENIISDMPLLMTYNLLTKLDWKYQTMPSMTSAYCLAMVGDRCNWPRGKVLGGSSVLNAMIYVRGNSRNPLIHPDIIPNYFSHKEDMDVLIDGIQIALSVSNTSALQRFGSKPYSVKLPGCQKFSFATNEYWECAIRKFTFTMYRPVGTCKMRPRNDSTAVVDPKLRVYGVKGLRVTDASIMPTIVNGNTNAPVIMIGEKASDIIKEDWRYLKKNTLGLLCDACKKANEHILNYIDRIRNLKQAIIKGEVRKSDKISAMERQRIEAEVLEYFKNSLPSELRLPLKLEDYYYLASSSSTFLRINYEAERDIERAKTLTQGNAVAIRDIITNSSTCNTCGHIKLGHISARCTKERQRVPYSSIAAILPQEDKRSSRINNCSNSSRGSDPNLNSNRIDQRLLLVQNGKQFVIIVKSLVSTDLKSKISITETQQQIASVKSVSIVRNLKKHTEKGSQSDKIKNKDRTVKIESLLLLGHLN</sequence>
<dbReference type="Pfam" id="PF05199">
    <property type="entry name" value="GMC_oxred_C"/>
    <property type="match status" value="1"/>
</dbReference>
<keyword evidence="2" id="KW-1133">Transmembrane helix</keyword>
<keyword evidence="2" id="KW-0472">Membrane</keyword>
<name>A0A834UCS0_VESPE</name>
<dbReference type="InterPro" id="IPR012132">
    <property type="entry name" value="GMC_OxRdtase"/>
</dbReference>